<keyword evidence="2" id="KW-1185">Reference proteome</keyword>
<evidence type="ECO:0000256" key="1">
    <source>
        <dbReference type="SAM" id="SignalP"/>
    </source>
</evidence>
<proteinExistence type="predicted"/>
<feature type="signal peptide" evidence="1">
    <location>
        <begin position="1"/>
        <end position="18"/>
    </location>
</feature>
<protein>
    <submittedName>
        <fullName evidence="3">Uncharacterized protein</fullName>
    </submittedName>
</protein>
<evidence type="ECO:0000313" key="2">
    <source>
        <dbReference type="Proteomes" id="UP000887566"/>
    </source>
</evidence>
<sequence>MWLLITSLLAVHALSAVAAPTVGTNFIYAFPCLGDDANLFIYVTNSNNVAASLSIYSSDPNFDPMDQSVDAQSTQQIQFYDPDMQVCGQPNLVIQKGVLIQSTQPVSVYVDIESSDGLDPKLNEYTTESNGSDDFVRNGRKFDIE</sequence>
<keyword evidence="1" id="KW-0732">Signal</keyword>
<organism evidence="2 3">
    <name type="scientific">Plectus sambesii</name>
    <dbReference type="NCBI Taxonomy" id="2011161"/>
    <lineage>
        <taxon>Eukaryota</taxon>
        <taxon>Metazoa</taxon>
        <taxon>Ecdysozoa</taxon>
        <taxon>Nematoda</taxon>
        <taxon>Chromadorea</taxon>
        <taxon>Plectida</taxon>
        <taxon>Plectina</taxon>
        <taxon>Plectoidea</taxon>
        <taxon>Plectidae</taxon>
        <taxon>Plectus</taxon>
    </lineage>
</organism>
<reference evidence="3" key="1">
    <citation type="submission" date="2022-11" db="UniProtKB">
        <authorList>
            <consortium name="WormBaseParasite"/>
        </authorList>
    </citation>
    <scope>IDENTIFICATION</scope>
</reference>
<dbReference type="Proteomes" id="UP000887566">
    <property type="component" value="Unplaced"/>
</dbReference>
<dbReference type="WBParaSite" id="PSAMB.scaffold35size105523.g970.t1">
    <property type="protein sequence ID" value="PSAMB.scaffold35size105523.g970.t1"/>
    <property type="gene ID" value="PSAMB.scaffold35size105523.g970"/>
</dbReference>
<name>A0A914WAG1_9BILA</name>
<feature type="chain" id="PRO_5037182135" evidence="1">
    <location>
        <begin position="19"/>
        <end position="145"/>
    </location>
</feature>
<accession>A0A914WAG1</accession>
<evidence type="ECO:0000313" key="3">
    <source>
        <dbReference type="WBParaSite" id="PSAMB.scaffold35size105523.g970.t1"/>
    </source>
</evidence>
<dbReference type="AlphaFoldDB" id="A0A914WAG1"/>